<accession>A0A2U3NID5</accession>
<dbReference type="Proteomes" id="UP000241595">
    <property type="component" value="Unassembled WGS sequence"/>
</dbReference>
<evidence type="ECO:0000313" key="2">
    <source>
        <dbReference type="Proteomes" id="UP000241595"/>
    </source>
</evidence>
<keyword evidence="2" id="KW-1185">Reference proteome</keyword>
<protein>
    <submittedName>
        <fullName evidence="1">Uncharacterized protein</fullName>
    </submittedName>
</protein>
<sequence>VITGAFLAEAASVVDNKLTVSGGVLSGFRVGDDRLARFVLVVLTQAETDSPVGLVEVEIRPPTDDEPLNVEYELPEGAAGGEIGFAFFDIEVRLPSNGRWVFVVTGGAGAFSLPLQVSG</sequence>
<dbReference type="EMBL" id="FTRV01000016">
    <property type="protein sequence ID" value="SPM31282.1"/>
    <property type="molecule type" value="Genomic_DNA"/>
</dbReference>
<feature type="non-terminal residue" evidence="1">
    <location>
        <position position="1"/>
    </location>
</feature>
<dbReference type="STRING" id="1841859.GCA_900157385_04798"/>
<reference evidence="1 2" key="1">
    <citation type="submission" date="2017-01" db="EMBL/GenBank/DDBJ databases">
        <authorList>
            <consortium name="Urmite Genomes"/>
        </authorList>
    </citation>
    <scope>NUCLEOTIDE SEQUENCE [LARGE SCALE GENOMIC DNA]</scope>
    <source>
        <strain evidence="1 2">AB308</strain>
    </source>
</reference>
<dbReference type="AlphaFoldDB" id="A0A2U3NID5"/>
<name>A0A2U3NID5_9MYCO</name>
<gene>
    <name evidence="1" type="ORF">MTAB308_4795</name>
</gene>
<proteinExistence type="predicted"/>
<organism evidence="1 2">
    <name type="scientific">Mycobacterium terramassiliense</name>
    <dbReference type="NCBI Taxonomy" id="1841859"/>
    <lineage>
        <taxon>Bacteria</taxon>
        <taxon>Bacillati</taxon>
        <taxon>Actinomycetota</taxon>
        <taxon>Actinomycetes</taxon>
        <taxon>Mycobacteriales</taxon>
        <taxon>Mycobacteriaceae</taxon>
        <taxon>Mycobacterium</taxon>
    </lineage>
</organism>
<evidence type="ECO:0000313" key="1">
    <source>
        <dbReference type="EMBL" id="SPM31282.1"/>
    </source>
</evidence>